<name>A0A2I0WY12_9ASPA</name>
<keyword evidence="3" id="KW-1185">Reference proteome</keyword>
<dbReference type="PANTHER" id="PTHR11439:SF455">
    <property type="entry name" value="RLK (RECEPTOR-LIKE PROTEIN KINASE) 8, PUTATIVE-RELATED"/>
    <property type="match status" value="1"/>
</dbReference>
<feature type="region of interest" description="Disordered" evidence="1">
    <location>
        <begin position="1"/>
        <end position="21"/>
    </location>
</feature>
<dbReference type="InterPro" id="IPR043502">
    <property type="entry name" value="DNA/RNA_pol_sf"/>
</dbReference>
<reference evidence="2 3" key="1">
    <citation type="journal article" date="2016" name="Sci. Rep.">
        <title>The Dendrobium catenatum Lindl. genome sequence provides insights into polysaccharide synthase, floral development and adaptive evolution.</title>
        <authorList>
            <person name="Zhang G.Q."/>
            <person name="Xu Q."/>
            <person name="Bian C."/>
            <person name="Tsai W.C."/>
            <person name="Yeh C.M."/>
            <person name="Liu K.W."/>
            <person name="Yoshida K."/>
            <person name="Zhang L.S."/>
            <person name="Chang S.B."/>
            <person name="Chen F."/>
            <person name="Shi Y."/>
            <person name="Su Y.Y."/>
            <person name="Zhang Y.Q."/>
            <person name="Chen L.J."/>
            <person name="Yin Y."/>
            <person name="Lin M."/>
            <person name="Huang H."/>
            <person name="Deng H."/>
            <person name="Wang Z.W."/>
            <person name="Zhu S.L."/>
            <person name="Zhao X."/>
            <person name="Deng C."/>
            <person name="Niu S.C."/>
            <person name="Huang J."/>
            <person name="Wang M."/>
            <person name="Liu G.H."/>
            <person name="Yang H.J."/>
            <person name="Xiao X.J."/>
            <person name="Hsiao Y.Y."/>
            <person name="Wu W.L."/>
            <person name="Chen Y.Y."/>
            <person name="Mitsuda N."/>
            <person name="Ohme-Takagi M."/>
            <person name="Luo Y.B."/>
            <person name="Van de Peer Y."/>
            <person name="Liu Z.J."/>
        </authorList>
    </citation>
    <scope>NUCLEOTIDE SEQUENCE [LARGE SCALE GENOMIC DNA]</scope>
    <source>
        <tissue evidence="2">The whole plant</tissue>
    </source>
</reference>
<dbReference type="EMBL" id="KZ502327">
    <property type="protein sequence ID" value="PKU80545.1"/>
    <property type="molecule type" value="Genomic_DNA"/>
</dbReference>
<evidence type="ECO:0000313" key="2">
    <source>
        <dbReference type="EMBL" id="PKU80545.1"/>
    </source>
</evidence>
<gene>
    <name evidence="2" type="ORF">MA16_Dca011669</name>
</gene>
<dbReference type="CDD" id="cd09272">
    <property type="entry name" value="RNase_HI_RT_Ty1"/>
    <property type="match status" value="1"/>
</dbReference>
<accession>A0A2I0WY12</accession>
<sequence length="290" mass="32691">MGDQDSVTSHPPSSINLSGDSDITIPPSLKFLISHIKNLLPHPLTVENYAIWRLQILQHFTANGFADPSLYRRLAGSLQYLTITWPDIAYATNRICQHMQTPSCQDYQDLKRLLRYIKGTAHLGLPITRGNLILQTYADADWAADPVDRKSVSGFCTFLGPNLISWSVKKQVTVAKSSMEAEYRALSAATSEVIWTRRLEEELQLVQSSPTRIHCDNISAIAIAKNPIFHARTKHIEIDFQFIRQHLTAGHITIQHIPSQDQVADILTKSFSSTRFRDLRSKLTISSNND</sequence>
<dbReference type="PANTHER" id="PTHR11439">
    <property type="entry name" value="GAG-POL-RELATED RETROTRANSPOSON"/>
    <property type="match status" value="1"/>
</dbReference>
<dbReference type="Proteomes" id="UP000233837">
    <property type="component" value="Unassembled WGS sequence"/>
</dbReference>
<reference evidence="2 3" key="2">
    <citation type="journal article" date="2017" name="Nature">
        <title>The Apostasia genome and the evolution of orchids.</title>
        <authorList>
            <person name="Zhang G.Q."/>
            <person name="Liu K.W."/>
            <person name="Li Z."/>
            <person name="Lohaus R."/>
            <person name="Hsiao Y.Y."/>
            <person name="Niu S.C."/>
            <person name="Wang J.Y."/>
            <person name="Lin Y.C."/>
            <person name="Xu Q."/>
            <person name="Chen L.J."/>
            <person name="Yoshida K."/>
            <person name="Fujiwara S."/>
            <person name="Wang Z.W."/>
            <person name="Zhang Y.Q."/>
            <person name="Mitsuda N."/>
            <person name="Wang M."/>
            <person name="Liu G.H."/>
            <person name="Pecoraro L."/>
            <person name="Huang H.X."/>
            <person name="Xiao X.J."/>
            <person name="Lin M."/>
            <person name="Wu X.Y."/>
            <person name="Wu W.L."/>
            <person name="Chen Y.Y."/>
            <person name="Chang S.B."/>
            <person name="Sakamoto S."/>
            <person name="Ohme-Takagi M."/>
            <person name="Yagi M."/>
            <person name="Zeng S.J."/>
            <person name="Shen C.Y."/>
            <person name="Yeh C.M."/>
            <person name="Luo Y.B."/>
            <person name="Tsai W.C."/>
            <person name="Van de Peer Y."/>
            <person name="Liu Z.J."/>
        </authorList>
    </citation>
    <scope>NUCLEOTIDE SEQUENCE [LARGE SCALE GENOMIC DNA]</scope>
    <source>
        <tissue evidence="2">The whole plant</tissue>
    </source>
</reference>
<evidence type="ECO:0000256" key="1">
    <source>
        <dbReference type="SAM" id="MobiDB-lite"/>
    </source>
</evidence>
<dbReference type="SUPFAM" id="SSF56672">
    <property type="entry name" value="DNA/RNA polymerases"/>
    <property type="match status" value="1"/>
</dbReference>
<dbReference type="AlphaFoldDB" id="A0A2I0WY12"/>
<organism evidence="2 3">
    <name type="scientific">Dendrobium catenatum</name>
    <dbReference type="NCBI Taxonomy" id="906689"/>
    <lineage>
        <taxon>Eukaryota</taxon>
        <taxon>Viridiplantae</taxon>
        <taxon>Streptophyta</taxon>
        <taxon>Embryophyta</taxon>
        <taxon>Tracheophyta</taxon>
        <taxon>Spermatophyta</taxon>
        <taxon>Magnoliopsida</taxon>
        <taxon>Liliopsida</taxon>
        <taxon>Asparagales</taxon>
        <taxon>Orchidaceae</taxon>
        <taxon>Epidendroideae</taxon>
        <taxon>Malaxideae</taxon>
        <taxon>Dendrobiinae</taxon>
        <taxon>Dendrobium</taxon>
    </lineage>
</organism>
<evidence type="ECO:0000313" key="3">
    <source>
        <dbReference type="Proteomes" id="UP000233837"/>
    </source>
</evidence>
<proteinExistence type="predicted"/>
<protein>
    <submittedName>
        <fullName evidence="2">Putative mitochondrial protein</fullName>
    </submittedName>
</protein>